<evidence type="ECO:0000313" key="12">
    <source>
        <dbReference type="Proteomes" id="UP000014500"/>
    </source>
</evidence>
<dbReference type="STRING" id="126957.T1IZX0"/>
<evidence type="ECO:0000259" key="9">
    <source>
        <dbReference type="Pfam" id="PF06762"/>
    </source>
</evidence>
<evidence type="ECO:0000259" key="10">
    <source>
        <dbReference type="Pfam" id="PF25179"/>
    </source>
</evidence>
<keyword evidence="12" id="KW-1185">Reference proteome</keyword>
<feature type="transmembrane region" description="Helical" evidence="8">
    <location>
        <begin position="184"/>
        <end position="208"/>
    </location>
</feature>
<dbReference type="Pfam" id="PF25179">
    <property type="entry name" value="LMF1_C"/>
    <property type="match status" value="1"/>
</dbReference>
<evidence type="ECO:0000256" key="1">
    <source>
        <dbReference type="ARBA" id="ARBA00004477"/>
    </source>
</evidence>
<reference evidence="12" key="1">
    <citation type="submission" date="2011-05" db="EMBL/GenBank/DDBJ databases">
        <authorList>
            <person name="Richards S.R."/>
            <person name="Qu J."/>
            <person name="Jiang H."/>
            <person name="Jhangiani S.N."/>
            <person name="Agravi P."/>
            <person name="Goodspeed R."/>
            <person name="Gross S."/>
            <person name="Mandapat C."/>
            <person name="Jackson L."/>
            <person name="Mathew T."/>
            <person name="Pu L."/>
            <person name="Thornton R."/>
            <person name="Saada N."/>
            <person name="Wilczek-Boney K.B."/>
            <person name="Lee S."/>
            <person name="Kovar C."/>
            <person name="Wu Y."/>
            <person name="Scherer S.E."/>
            <person name="Worley K.C."/>
            <person name="Muzny D.M."/>
            <person name="Gibbs R."/>
        </authorList>
    </citation>
    <scope>NUCLEOTIDE SEQUENCE</scope>
    <source>
        <strain evidence="12">Brora</strain>
    </source>
</reference>
<evidence type="ECO:0000256" key="2">
    <source>
        <dbReference type="ARBA" id="ARBA00005512"/>
    </source>
</evidence>
<evidence type="ECO:0000256" key="8">
    <source>
        <dbReference type="RuleBase" id="RU361229"/>
    </source>
</evidence>
<proteinExistence type="inferred from homology"/>
<dbReference type="Pfam" id="PF06762">
    <property type="entry name" value="LMF1"/>
    <property type="match status" value="1"/>
</dbReference>
<evidence type="ECO:0000256" key="6">
    <source>
        <dbReference type="ARBA" id="ARBA00023136"/>
    </source>
</evidence>
<keyword evidence="7" id="KW-0325">Glycoprotein</keyword>
<comment type="function">
    <text evidence="8">Involved in the maturation of specific proteins in the endoplasmic reticulum.</text>
</comment>
<keyword evidence="4 8" id="KW-0256">Endoplasmic reticulum</keyword>
<accession>T1IZX0</accession>
<evidence type="ECO:0000313" key="11">
    <source>
        <dbReference type="EnsemblMetazoa" id="SMAR006808-PA"/>
    </source>
</evidence>
<evidence type="ECO:0000256" key="4">
    <source>
        <dbReference type="ARBA" id="ARBA00022824"/>
    </source>
</evidence>
<dbReference type="AlphaFoldDB" id="T1IZX0"/>
<reference evidence="11" key="2">
    <citation type="submission" date="2015-02" db="UniProtKB">
        <authorList>
            <consortium name="EnsemblMetazoa"/>
        </authorList>
    </citation>
    <scope>IDENTIFICATION</scope>
</reference>
<dbReference type="InterPro" id="IPR057433">
    <property type="entry name" value="LMF1/2_C"/>
</dbReference>
<dbReference type="eggNOG" id="ENOG502QTN6">
    <property type="taxonomic scope" value="Eukaryota"/>
</dbReference>
<dbReference type="EMBL" id="JH431728">
    <property type="status" value="NOT_ANNOTATED_CDS"/>
    <property type="molecule type" value="Genomic_DNA"/>
</dbReference>
<feature type="domain" description="Lipase maturation factor 1/2 C-terminal" evidence="10">
    <location>
        <begin position="350"/>
        <end position="473"/>
    </location>
</feature>
<dbReference type="GO" id="GO:0005789">
    <property type="term" value="C:endoplasmic reticulum membrane"/>
    <property type="evidence" value="ECO:0007669"/>
    <property type="project" value="UniProtKB-SubCell"/>
</dbReference>
<dbReference type="Proteomes" id="UP000014500">
    <property type="component" value="Unassembled WGS sequence"/>
</dbReference>
<dbReference type="PhylomeDB" id="T1IZX0"/>
<dbReference type="GO" id="GO:0051604">
    <property type="term" value="P:protein maturation"/>
    <property type="evidence" value="ECO:0007669"/>
    <property type="project" value="InterPro"/>
</dbReference>
<organism evidence="11 12">
    <name type="scientific">Strigamia maritima</name>
    <name type="common">European centipede</name>
    <name type="synonym">Geophilus maritimus</name>
    <dbReference type="NCBI Taxonomy" id="126957"/>
    <lineage>
        <taxon>Eukaryota</taxon>
        <taxon>Metazoa</taxon>
        <taxon>Ecdysozoa</taxon>
        <taxon>Arthropoda</taxon>
        <taxon>Myriapoda</taxon>
        <taxon>Chilopoda</taxon>
        <taxon>Pleurostigmophora</taxon>
        <taxon>Geophilomorpha</taxon>
        <taxon>Linotaeniidae</taxon>
        <taxon>Strigamia</taxon>
    </lineage>
</organism>
<evidence type="ECO:0000256" key="7">
    <source>
        <dbReference type="ARBA" id="ARBA00023180"/>
    </source>
</evidence>
<feature type="transmembrane region" description="Helical" evidence="8">
    <location>
        <begin position="302"/>
        <end position="321"/>
    </location>
</feature>
<feature type="transmembrane region" description="Helical" evidence="8">
    <location>
        <begin position="95"/>
        <end position="112"/>
    </location>
</feature>
<evidence type="ECO:0000256" key="3">
    <source>
        <dbReference type="ARBA" id="ARBA00022692"/>
    </source>
</evidence>
<dbReference type="HOGENOM" id="CLU_574045_0_0_1"/>
<keyword evidence="6 8" id="KW-0472">Membrane</keyword>
<name>T1IZX0_STRMM</name>
<sequence>MFLGEDDSIMRIGGAQSEPSKLDGNCCNNRHRDRLYYHHNIPNANHGYVRFSVDHLFFDIPGRTNIHVVSMVIMIFLVVRNAIQIHIKLSHIRDTLLLETGFLAILVAPWSLRTRRETLQPRHHDVITFWLVRWLLFRFMFSSGVVKLTSQCPTWWGLTALQYHFESQCIPTPVAWFAHHLPKWLLKLGVVATYFIEIPVPFLFFAPLKSMQLFSFACQVIFQFLIIVTGNYNFFNLLTITLCLSLLDDNYFGVFYEYQFKNLTVKIIEWVVFFGLLYWTTALFSLQSIVMERGLHAKIRSTLYCLLFSCVAFAMFAISLVPHTIVHDGNHAKIWPVVRQWHDSTDKLHIVNSYGLFRRMTGIHGRPEVVIEGSHHIDSGWQDFEFYYKPGRVDMGPAVLVPHQPRLDWQMWFAALGRYNHNPWFVNLMYRLLFNQRDVAHLLAHNPFIKTPPKYIRATTYTYRYTAWELKKRKHR</sequence>
<dbReference type="OMA" id="CILERGI"/>
<dbReference type="EnsemblMetazoa" id="SMAR006808-RA">
    <property type="protein sequence ID" value="SMAR006808-PA"/>
    <property type="gene ID" value="SMAR006808"/>
</dbReference>
<keyword evidence="5 8" id="KW-1133">Transmembrane helix</keyword>
<feature type="transmembrane region" description="Helical" evidence="8">
    <location>
        <begin position="220"/>
        <end position="247"/>
    </location>
</feature>
<dbReference type="InterPro" id="IPR057434">
    <property type="entry name" value="LMF1/2_N"/>
</dbReference>
<protein>
    <recommendedName>
        <fullName evidence="8">Lipase maturation factor</fullName>
    </recommendedName>
</protein>
<dbReference type="PANTHER" id="PTHR14463:SF5">
    <property type="entry name" value="LIPASE MATURATION FACTOR 2"/>
    <property type="match status" value="1"/>
</dbReference>
<dbReference type="InterPro" id="IPR009613">
    <property type="entry name" value="LMF"/>
</dbReference>
<feature type="transmembrane region" description="Helical" evidence="8">
    <location>
        <begin position="66"/>
        <end position="83"/>
    </location>
</feature>
<feature type="domain" description="Lipase maturation factor 1/2 N-terminal" evidence="9">
    <location>
        <begin position="93"/>
        <end position="252"/>
    </location>
</feature>
<dbReference type="PANTHER" id="PTHR14463">
    <property type="entry name" value="LIPASE MATURATION FACTOR"/>
    <property type="match status" value="1"/>
</dbReference>
<keyword evidence="3 8" id="KW-0812">Transmembrane</keyword>
<comment type="subcellular location">
    <subcellularLocation>
        <location evidence="1 8">Endoplasmic reticulum membrane</location>
        <topology evidence="1 8">Multi-pass membrane protein</topology>
    </subcellularLocation>
</comment>
<feature type="transmembrane region" description="Helical" evidence="8">
    <location>
        <begin position="267"/>
        <end position="290"/>
    </location>
</feature>
<comment type="similarity">
    <text evidence="2 8">Belongs to the lipase maturation factor family.</text>
</comment>
<evidence type="ECO:0000256" key="5">
    <source>
        <dbReference type="ARBA" id="ARBA00022989"/>
    </source>
</evidence>